<dbReference type="InterPro" id="IPR000975">
    <property type="entry name" value="IL-1_fam"/>
</dbReference>
<dbReference type="PANTHER" id="PTHR10078:SF27">
    <property type="entry name" value="INTERLEUKIN-36 GAMMA"/>
    <property type="match status" value="1"/>
</dbReference>
<dbReference type="InterPro" id="IPR008996">
    <property type="entry name" value="IL1/FGF"/>
</dbReference>
<proteinExistence type="inferred from homology"/>
<dbReference type="EMBL" id="JAIQCJ010001688">
    <property type="protein sequence ID" value="KAJ8787979.1"/>
    <property type="molecule type" value="Genomic_DNA"/>
</dbReference>
<evidence type="ECO:0000313" key="5">
    <source>
        <dbReference type="Proteomes" id="UP001159641"/>
    </source>
</evidence>
<dbReference type="Gene3D" id="2.80.10.50">
    <property type="match status" value="1"/>
</dbReference>
<comment type="caution">
    <text evidence="4">The sequence shown here is derived from an EMBL/GenBank/DDBJ whole genome shotgun (WGS) entry which is preliminary data.</text>
</comment>
<dbReference type="SUPFAM" id="SSF50353">
    <property type="entry name" value="Cytokine"/>
    <property type="match status" value="1"/>
</dbReference>
<dbReference type="GO" id="GO:0010628">
    <property type="term" value="P:positive regulation of gene expression"/>
    <property type="evidence" value="ECO:0007669"/>
    <property type="project" value="TreeGrafter"/>
</dbReference>
<evidence type="ECO:0000256" key="1">
    <source>
        <dbReference type="ARBA" id="ARBA00004613"/>
    </source>
</evidence>
<keyword evidence="5" id="KW-1185">Reference proteome</keyword>
<organism evidence="4 5">
    <name type="scientific">Eschrichtius robustus</name>
    <name type="common">California gray whale</name>
    <name type="synonym">Eschrichtius gibbosus</name>
    <dbReference type="NCBI Taxonomy" id="9764"/>
    <lineage>
        <taxon>Eukaryota</taxon>
        <taxon>Metazoa</taxon>
        <taxon>Chordata</taxon>
        <taxon>Craniata</taxon>
        <taxon>Vertebrata</taxon>
        <taxon>Euteleostomi</taxon>
        <taxon>Mammalia</taxon>
        <taxon>Eutheria</taxon>
        <taxon>Laurasiatheria</taxon>
        <taxon>Artiodactyla</taxon>
        <taxon>Whippomorpha</taxon>
        <taxon>Cetacea</taxon>
        <taxon>Mysticeti</taxon>
        <taxon>Eschrichtiidae</taxon>
        <taxon>Eschrichtius</taxon>
    </lineage>
</organism>
<dbReference type="PANTHER" id="PTHR10078">
    <property type="entry name" value="INTERLEUKIN-1 FAMILY MEMBER"/>
    <property type="match status" value="1"/>
</dbReference>
<dbReference type="Pfam" id="PF00340">
    <property type="entry name" value="IL1"/>
    <property type="match status" value="1"/>
</dbReference>
<dbReference type="GO" id="GO:0002437">
    <property type="term" value="P:inflammatory response to antigenic stimulus"/>
    <property type="evidence" value="ECO:0007669"/>
    <property type="project" value="TreeGrafter"/>
</dbReference>
<comment type="subcellular location">
    <subcellularLocation>
        <location evidence="1">Secreted</location>
    </subcellularLocation>
</comment>
<keyword evidence="3" id="KW-0964">Secreted</keyword>
<dbReference type="GO" id="GO:0019221">
    <property type="term" value="P:cytokine-mediated signaling pathway"/>
    <property type="evidence" value="ECO:0007669"/>
    <property type="project" value="TreeGrafter"/>
</dbReference>
<dbReference type="GO" id="GO:0005615">
    <property type="term" value="C:extracellular space"/>
    <property type="evidence" value="ECO:0007669"/>
    <property type="project" value="InterPro"/>
</dbReference>
<reference evidence="4 5" key="1">
    <citation type="submission" date="2022-11" db="EMBL/GenBank/DDBJ databases">
        <title>Whole genome sequence of Eschrichtius robustus ER-17-0199.</title>
        <authorList>
            <person name="Bruniche-Olsen A."/>
            <person name="Black A.N."/>
            <person name="Fields C.J."/>
            <person name="Walden K."/>
            <person name="Dewoody J.A."/>
        </authorList>
    </citation>
    <scope>NUCLEOTIDE SEQUENCE [LARGE SCALE GENOMIC DNA]</scope>
    <source>
        <strain evidence="4">ER-17-0199</strain>
        <tissue evidence="4">Blubber</tissue>
    </source>
</reference>
<dbReference type="GO" id="GO:0005125">
    <property type="term" value="F:cytokine activity"/>
    <property type="evidence" value="ECO:0007669"/>
    <property type="project" value="InterPro"/>
</dbReference>
<dbReference type="GO" id="GO:0071222">
    <property type="term" value="P:cellular response to lipopolysaccharide"/>
    <property type="evidence" value="ECO:0007669"/>
    <property type="project" value="TreeGrafter"/>
</dbReference>
<evidence type="ECO:0000256" key="2">
    <source>
        <dbReference type="ARBA" id="ARBA00010448"/>
    </source>
</evidence>
<dbReference type="AlphaFoldDB" id="A0AB34H8S9"/>
<accession>A0AB34H8S9</accession>
<name>A0AB34H8S9_ESCRO</name>
<evidence type="ECO:0000313" key="4">
    <source>
        <dbReference type="EMBL" id="KAJ8787979.1"/>
    </source>
</evidence>
<gene>
    <name evidence="4" type="ORF">J1605_005637</name>
</gene>
<protein>
    <recommendedName>
        <fullName evidence="6">Interleukin-1</fullName>
    </recommendedName>
</protein>
<sequence length="118" mass="13479">MAGVLEAHELVCTVMEKPRFGEVFDLNQQVWFLQGQTLVAVPWSNGVTPDRQTPDLCNQAKPMKPFLFYHVQTDSNSTFESVAFPSWFITSSKRGQPIFLTSDLGRMYSTAFRMNLRI</sequence>
<evidence type="ECO:0000256" key="3">
    <source>
        <dbReference type="ARBA" id="ARBA00022525"/>
    </source>
</evidence>
<comment type="similarity">
    <text evidence="2">Belongs to the IL-1 family.</text>
</comment>
<dbReference type="Proteomes" id="UP001159641">
    <property type="component" value="Unassembled WGS sequence"/>
</dbReference>
<evidence type="ECO:0008006" key="6">
    <source>
        <dbReference type="Google" id="ProtNLM"/>
    </source>
</evidence>